<dbReference type="RefSeq" id="WP_095489649.1">
    <property type="nucleotide sequence ID" value="NZ_CP088151.1"/>
</dbReference>
<dbReference type="Pfam" id="PF05119">
    <property type="entry name" value="Terminase_4"/>
    <property type="match status" value="1"/>
</dbReference>
<proteinExistence type="predicted"/>
<evidence type="ECO:0008006" key="4">
    <source>
        <dbReference type="Google" id="ProtNLM"/>
    </source>
</evidence>
<feature type="region of interest" description="Disordered" evidence="1">
    <location>
        <begin position="116"/>
        <end position="136"/>
    </location>
</feature>
<comment type="caution">
    <text evidence="2">The sequence shown here is derived from an EMBL/GenBank/DDBJ whole genome shotgun (WGS) entry which is preliminary data.</text>
</comment>
<reference evidence="3" key="1">
    <citation type="submission" date="2017-08" db="EMBL/GenBank/DDBJ databases">
        <title>Mesorhizobium wenxinae sp. nov., a novel rhizobial species isolated from root nodules of chickpea (Cicer arietinum L.).</title>
        <authorList>
            <person name="Zhang J."/>
        </authorList>
    </citation>
    <scope>NUCLEOTIDE SEQUENCE [LARGE SCALE GENOMIC DNA]</scope>
    <source>
        <strain evidence="3">USDA 3392</strain>
    </source>
</reference>
<dbReference type="InterPro" id="IPR006448">
    <property type="entry name" value="Phage_term_ssu_P27"/>
</dbReference>
<evidence type="ECO:0000313" key="2">
    <source>
        <dbReference type="EMBL" id="PAP97817.1"/>
    </source>
</evidence>
<accession>A0AB36R0B3</accession>
<evidence type="ECO:0000256" key="1">
    <source>
        <dbReference type="SAM" id="MobiDB-lite"/>
    </source>
</evidence>
<evidence type="ECO:0000313" key="3">
    <source>
        <dbReference type="Proteomes" id="UP000216215"/>
    </source>
</evidence>
<sequence length="136" mass="14930">MTRGPVRVRRVVAAQKAPQTPAWVPAIAVDVYQRVTSDLSTKGLLNDGNRDLVEIYVGTVAAIRRLNAAIEKDGTTLREKGKALRVHPAFAMLTEKEKQARMLAGRLGLIEDTRAAQRKAGTDVSTSDDEEEFDDL</sequence>
<dbReference type="EMBL" id="NPKI01000051">
    <property type="protein sequence ID" value="PAP97817.1"/>
    <property type="molecule type" value="Genomic_DNA"/>
</dbReference>
<dbReference type="AlphaFoldDB" id="A0AB36R0B3"/>
<protein>
    <recommendedName>
        <fullName evidence="4">Phage terminase small subunit P27 family</fullName>
    </recommendedName>
</protein>
<gene>
    <name evidence="2" type="ORF">CIT25_35105</name>
</gene>
<dbReference type="Proteomes" id="UP000216215">
    <property type="component" value="Unassembled WGS sequence"/>
</dbReference>
<feature type="compositionally biased region" description="Acidic residues" evidence="1">
    <location>
        <begin position="126"/>
        <end position="136"/>
    </location>
</feature>
<name>A0AB36R0B3_9HYPH</name>
<dbReference type="NCBIfam" id="TIGR01558">
    <property type="entry name" value="sm_term_P27"/>
    <property type="match status" value="1"/>
</dbReference>
<organism evidence="2 3">
    <name type="scientific">Mesorhizobium mediterraneum</name>
    <dbReference type="NCBI Taxonomy" id="43617"/>
    <lineage>
        <taxon>Bacteria</taxon>
        <taxon>Pseudomonadati</taxon>
        <taxon>Pseudomonadota</taxon>
        <taxon>Alphaproteobacteria</taxon>
        <taxon>Hyphomicrobiales</taxon>
        <taxon>Phyllobacteriaceae</taxon>
        <taxon>Mesorhizobium</taxon>
    </lineage>
</organism>
<keyword evidence="3" id="KW-1185">Reference proteome</keyword>